<dbReference type="VEuPathDB" id="TriTrypDB:LmxM.31.1660"/>
<organism evidence="2 3">
    <name type="scientific">Leishmania mexicana (strain MHOM/GT/2001/U1103)</name>
    <dbReference type="NCBI Taxonomy" id="929439"/>
    <lineage>
        <taxon>Eukaryota</taxon>
        <taxon>Discoba</taxon>
        <taxon>Euglenozoa</taxon>
        <taxon>Kinetoplastea</taxon>
        <taxon>Metakinetoplastina</taxon>
        <taxon>Trypanosomatida</taxon>
        <taxon>Trypanosomatidae</taxon>
        <taxon>Leishmaniinae</taxon>
        <taxon>Leishmania</taxon>
    </lineage>
</organism>
<evidence type="ECO:0000313" key="3">
    <source>
        <dbReference type="Proteomes" id="UP000007259"/>
    </source>
</evidence>
<proteinExistence type="predicted"/>
<name>E9B2U2_LEIMU</name>
<feature type="region of interest" description="Disordered" evidence="1">
    <location>
        <begin position="195"/>
        <end position="263"/>
    </location>
</feature>
<feature type="compositionally biased region" description="Low complexity" evidence="1">
    <location>
        <begin position="640"/>
        <end position="653"/>
    </location>
</feature>
<feature type="compositionally biased region" description="Polar residues" evidence="1">
    <location>
        <begin position="39"/>
        <end position="57"/>
    </location>
</feature>
<protein>
    <submittedName>
        <fullName evidence="2">Uncharacterized protein</fullName>
    </submittedName>
</protein>
<feature type="region of interest" description="Disordered" evidence="1">
    <location>
        <begin position="634"/>
        <end position="658"/>
    </location>
</feature>
<accession>E9B2U2</accession>
<feature type="compositionally biased region" description="Polar residues" evidence="1">
    <location>
        <begin position="724"/>
        <end position="735"/>
    </location>
</feature>
<feature type="compositionally biased region" description="Basic and acidic residues" evidence="1">
    <location>
        <begin position="589"/>
        <end position="604"/>
    </location>
</feature>
<dbReference type="Proteomes" id="UP000007259">
    <property type="component" value="Chromosome 31"/>
</dbReference>
<evidence type="ECO:0000313" key="2">
    <source>
        <dbReference type="EMBL" id="CBZ29556.1"/>
    </source>
</evidence>
<evidence type="ECO:0000256" key="1">
    <source>
        <dbReference type="SAM" id="MobiDB-lite"/>
    </source>
</evidence>
<feature type="compositionally biased region" description="Low complexity" evidence="1">
    <location>
        <begin position="248"/>
        <end position="263"/>
    </location>
</feature>
<feature type="region of interest" description="Disordered" evidence="1">
    <location>
        <begin position="304"/>
        <end position="360"/>
    </location>
</feature>
<feature type="region of interest" description="Disordered" evidence="1">
    <location>
        <begin position="589"/>
        <end position="621"/>
    </location>
</feature>
<feature type="compositionally biased region" description="Basic and acidic residues" evidence="1">
    <location>
        <begin position="70"/>
        <end position="80"/>
    </location>
</feature>
<feature type="region of interest" description="Disordered" evidence="1">
    <location>
        <begin position="1"/>
        <end position="80"/>
    </location>
</feature>
<feature type="region of interest" description="Disordered" evidence="1">
    <location>
        <begin position="880"/>
        <end position="910"/>
    </location>
</feature>
<feature type="compositionally biased region" description="Polar residues" evidence="1">
    <location>
        <begin position="1"/>
        <end position="10"/>
    </location>
</feature>
<dbReference type="EMBL" id="FR799584">
    <property type="protein sequence ID" value="CBZ29556.1"/>
    <property type="molecule type" value="Genomic_DNA"/>
</dbReference>
<dbReference type="OMA" id="RQNAYYF"/>
<dbReference type="PANTHER" id="PTHR37028:SF4">
    <property type="entry name" value="ALMS MOTIF DOMAIN-CONTAINING PROTEIN"/>
    <property type="match status" value="1"/>
</dbReference>
<dbReference type="RefSeq" id="XP_003878010.1">
    <property type="nucleotide sequence ID" value="XM_003877961.1"/>
</dbReference>
<feature type="region of interest" description="Disordered" evidence="1">
    <location>
        <begin position="118"/>
        <end position="177"/>
    </location>
</feature>
<feature type="region of interest" description="Disordered" evidence="1">
    <location>
        <begin position="700"/>
        <end position="735"/>
    </location>
</feature>
<reference evidence="2 3" key="1">
    <citation type="journal article" date="2011" name="Genome Res.">
        <title>Chromosome and gene copy number variation allow major structural change between species and strains of Leishmania.</title>
        <authorList>
            <person name="Rogers M.B."/>
            <person name="Hilley J.D."/>
            <person name="Dickens N.J."/>
            <person name="Wilkes J."/>
            <person name="Bates P.A."/>
            <person name="Depledge D.P."/>
            <person name="Harris D."/>
            <person name="Her Y."/>
            <person name="Herzyk P."/>
            <person name="Imamura H."/>
            <person name="Otto T.D."/>
            <person name="Sanders M."/>
            <person name="Seeger K."/>
            <person name="Dujardin J.C."/>
            <person name="Berriman M."/>
            <person name="Smith D.F."/>
            <person name="Hertz-Fowler C."/>
            <person name="Mottram J.C."/>
        </authorList>
    </citation>
    <scope>NUCLEOTIDE SEQUENCE [LARGE SCALE GENOMIC DNA]</scope>
    <source>
        <strain evidence="2 3">MHOM/GT/2001/U1103</strain>
    </source>
</reference>
<dbReference type="KEGG" id="lmi:LMXM_31_1660"/>
<dbReference type="PANTHER" id="PTHR37028">
    <property type="entry name" value="UNNAMED PRODUCT-RELATED"/>
    <property type="match status" value="1"/>
</dbReference>
<dbReference type="OrthoDB" id="266492at2759"/>
<gene>
    <name evidence="2" type="ORF">LMXM_31_1660</name>
</gene>
<dbReference type="AlphaFoldDB" id="E9B2U2"/>
<keyword evidence="3" id="KW-1185">Reference proteome</keyword>
<dbReference type="GeneID" id="13453601"/>
<dbReference type="PhylomeDB" id="E9B2U2"/>
<sequence length="1161" mass="126440">MWKSESNPMVATSPPGSCLPTSSFTSAMPRASGVLPQEEGNSQLNATSEKLNAQHLTPPTDPRARHHHSRESSSAESRDFVDELASSAFQDCRSAAQVLTAYSAQQLASFTDAISSTVRDTSAGSPGMPRIRTFHRVDSDDDDDSEDHSGDQADTADDRDDAASEPVAEQDATIEAIVPVVDDDPALLPREAHEGAQEVVRSHQGTDVASEDTSSDSLEGAWAARHGKEQRWEGRPSIASSNLSLGDANSAVSPSAASSSAVSRHADSAEWAATRKTALEQLRANFDHPSRTVAFLAPQRRSSSLFARREPGKAHLPHSPSNALVSGEHALQPSDSFEDLSKAPLSSDRAMPSAKRDPLRAEGKTAASILGELLGDSWIGDTAVAGQLSQSQKELAAYGSLNEGESRALLSEKVTTPVKPAAASAATPVVTQSLSGSRFIVRPALSTDVSGISPIKKDVPSILADLYGTPDTRPPAVAMLQTPLASLATTTPPPPAHGRRSLQSALEAMQEPSVDVATVDFHTAQTAPSAASACAEETNVSGRVTDATVTTEASAYESQHPLQSLRVNRVDDAPLVGQRLVCSGVVLHPEDGDGARPGLQRDPKAPLPTEGAPRSWDTSRVNRWRSEQRQALVHAEHSVAEASAATSAHENTALTRSAEWRQQRVKEEMRAKEMAECTFQPLLSPGTRAMVRLAQERELERTLQEEEDGAGTQSARTRPKSARTDSQQPSLDPSTLKATLQSVYKRLYPAELSAAASRRQILDQEMEYRRLAREELILLRHRCGVARRAPRCSGAARSRDTFSSFMSTILQIDWEEAIAATAVPRLGAAASLSTQSRPTGSAVAQVAVLQTSYMSPMAVALLEEKKAKRKYNSRRLAEMHGQHAEVGDAGAGGGADRRGTAQSPADSAEATRAEESFRVALFDEFLLRQNAYYFNRSRTVRELEKQMTPVFTPRTTSTSARLVQDMVSRSLVNESMGPETSSIVAQRERQRVPFTSLFVKPHASPYVDPCTFKPNISPAARVAKEEDRRRRCANKQTPAVQQQGFFERLYADEQRRAKHREAAKKHAEAKEVEGLTFRPKLNVKCNARIHSMLNPRNYQPYQVYLLEKRQLLEAKRKEQATEAQQAEEDVCTFRPQTTRKPTYITKMAKCFGVLRQQDAEF</sequence>